<organism evidence="2 3">
    <name type="scientific">Venturia nashicola</name>
    <dbReference type="NCBI Taxonomy" id="86259"/>
    <lineage>
        <taxon>Eukaryota</taxon>
        <taxon>Fungi</taxon>
        <taxon>Dikarya</taxon>
        <taxon>Ascomycota</taxon>
        <taxon>Pezizomycotina</taxon>
        <taxon>Dothideomycetes</taxon>
        <taxon>Pleosporomycetidae</taxon>
        <taxon>Venturiales</taxon>
        <taxon>Venturiaceae</taxon>
        <taxon>Venturia</taxon>
    </lineage>
</organism>
<proteinExistence type="predicted"/>
<name>A0A4Z1NX16_9PEZI</name>
<comment type="caution">
    <text evidence="2">The sequence shown here is derived from an EMBL/GenBank/DDBJ whole genome shotgun (WGS) entry which is preliminary data.</text>
</comment>
<feature type="compositionally biased region" description="Acidic residues" evidence="1">
    <location>
        <begin position="369"/>
        <end position="384"/>
    </location>
</feature>
<evidence type="ECO:0000313" key="3">
    <source>
        <dbReference type="Proteomes" id="UP000298493"/>
    </source>
</evidence>
<dbReference type="InterPro" id="IPR013083">
    <property type="entry name" value="Znf_RING/FYVE/PHD"/>
</dbReference>
<dbReference type="Gene3D" id="3.30.40.10">
    <property type="entry name" value="Zinc/RING finger domain, C3HC4 (zinc finger)"/>
    <property type="match status" value="1"/>
</dbReference>
<sequence length="384" mass="43056">MSDPKTYSEVLQTLKTIPPPLLPPGKSYNSDLTAQIAGCQVHPTIEAALHLLNHDLPSAHFLVRHMQSSPAIEGMLLHGILHRVEGDYDNARAWYGNVAEDENGSQLLDKAWNVESGQGKGRAFEFVDRVEKLKKTGDGDEAGLAKESENEIGTVLIEHGVNLTQTTKRPTRRPDLSTFYSTVNEAYGDEDTINNPNSAPTPENVTASFRLLADAYEIILTEHGGDNDALRTMIAELETTADEPPKEREGVPDSFLVDLDRIAKTKLRKDDRCPICSEKFLDGEFEGHGSANSSRFSRQCTIRETRSYYTKGAITDAMPPNIDEYPLVVRLPCDDRHLFDLECIRPWLKLNPTCPLDRKVLVKKKEPPPQDDDEEEEDYDDYYA</sequence>
<reference evidence="2 3" key="1">
    <citation type="submission" date="2019-04" db="EMBL/GenBank/DDBJ databases">
        <title>High contiguity whole genome sequence and gene annotation resource for two Venturia nashicola isolates.</title>
        <authorList>
            <person name="Prokchorchik M."/>
            <person name="Won K."/>
            <person name="Lee Y."/>
            <person name="Choi E.D."/>
            <person name="Segonzac C."/>
            <person name="Sohn K.H."/>
        </authorList>
    </citation>
    <scope>NUCLEOTIDE SEQUENCE [LARGE SCALE GENOMIC DNA]</scope>
    <source>
        <strain evidence="2 3">PRI2</strain>
    </source>
</reference>
<feature type="region of interest" description="Disordered" evidence="1">
    <location>
        <begin position="360"/>
        <end position="384"/>
    </location>
</feature>
<dbReference type="AlphaFoldDB" id="A0A4Z1NX16"/>
<dbReference type="SUPFAM" id="SSF57850">
    <property type="entry name" value="RING/U-box"/>
    <property type="match status" value="1"/>
</dbReference>
<evidence type="ECO:0000313" key="2">
    <source>
        <dbReference type="EMBL" id="TID20683.1"/>
    </source>
</evidence>
<accession>A0A4Z1NX16</accession>
<dbReference type="STRING" id="86259.A0A4Z1NX16"/>
<evidence type="ECO:0008006" key="4">
    <source>
        <dbReference type="Google" id="ProtNLM"/>
    </source>
</evidence>
<evidence type="ECO:0000256" key="1">
    <source>
        <dbReference type="SAM" id="MobiDB-lite"/>
    </source>
</evidence>
<keyword evidence="3" id="KW-1185">Reference proteome</keyword>
<dbReference type="Proteomes" id="UP000298493">
    <property type="component" value="Unassembled WGS sequence"/>
</dbReference>
<gene>
    <name evidence="2" type="ORF">E6O75_ATG05447</name>
</gene>
<dbReference type="EMBL" id="SNSC02000010">
    <property type="protein sequence ID" value="TID20683.1"/>
    <property type="molecule type" value="Genomic_DNA"/>
</dbReference>
<protein>
    <recommendedName>
        <fullName evidence="4">RING-type domain-containing protein</fullName>
    </recommendedName>
</protein>